<proteinExistence type="predicted"/>
<reference evidence="1 2" key="1">
    <citation type="journal article" date="2019" name="Int. J. Syst. Evol. Microbiol.">
        <title>The Global Catalogue of Microorganisms (GCM) 10K type strain sequencing project: providing services to taxonomists for standard genome sequencing and annotation.</title>
        <authorList>
            <consortium name="The Broad Institute Genomics Platform"/>
            <consortium name="The Broad Institute Genome Sequencing Center for Infectious Disease"/>
            <person name="Wu L."/>
            <person name="Ma J."/>
        </authorList>
    </citation>
    <scope>NUCLEOTIDE SEQUENCE [LARGE SCALE GENOMIC DNA]</scope>
    <source>
        <strain evidence="1 2">JCM 3146</strain>
    </source>
</reference>
<accession>A0ABN0VU07</accession>
<protein>
    <submittedName>
        <fullName evidence="1">Uncharacterized protein</fullName>
    </submittedName>
</protein>
<comment type="caution">
    <text evidence="1">The sequence shown here is derived from an EMBL/GenBank/DDBJ whole genome shotgun (WGS) entry which is preliminary data.</text>
</comment>
<dbReference type="Proteomes" id="UP001501822">
    <property type="component" value="Unassembled WGS sequence"/>
</dbReference>
<organism evidence="1 2">
    <name type="scientific">Actinoallomurus spadix</name>
    <dbReference type="NCBI Taxonomy" id="79912"/>
    <lineage>
        <taxon>Bacteria</taxon>
        <taxon>Bacillati</taxon>
        <taxon>Actinomycetota</taxon>
        <taxon>Actinomycetes</taxon>
        <taxon>Streptosporangiales</taxon>
        <taxon>Thermomonosporaceae</taxon>
        <taxon>Actinoallomurus</taxon>
    </lineage>
</organism>
<gene>
    <name evidence="1" type="ORF">GCM10010151_03340</name>
</gene>
<sequence>MAGKSGGGKAGASRSASARGLQQFPSTAASDLINIAGMVFKANEVKEQIEVARKLKPNGAAILDVAQKWYMASERIGSSSKILKSAYKGLDIYWDGDAAEIFFDLMDDVTGVADGNRETLFEVGNAVVDLYNTAADGYNEAVLAIGSALKDVTPLDPDKQREEVISVLETFMSGMNARRQAIQHSLSAKQAKMVELRGQILQIQGVAPVPAGMTDMRKWEFDPR</sequence>
<evidence type="ECO:0000313" key="1">
    <source>
        <dbReference type="EMBL" id="GAA0316735.1"/>
    </source>
</evidence>
<dbReference type="EMBL" id="BAAABM010000004">
    <property type="protein sequence ID" value="GAA0316735.1"/>
    <property type="molecule type" value="Genomic_DNA"/>
</dbReference>
<name>A0ABN0VU07_9ACTN</name>
<keyword evidence="2" id="KW-1185">Reference proteome</keyword>
<evidence type="ECO:0000313" key="2">
    <source>
        <dbReference type="Proteomes" id="UP001501822"/>
    </source>
</evidence>